<accession>A0A7S2BND7</accession>
<protein>
    <submittedName>
        <fullName evidence="1">Uncharacterized protein</fullName>
    </submittedName>
</protein>
<reference evidence="1" key="1">
    <citation type="submission" date="2021-01" db="EMBL/GenBank/DDBJ databases">
        <authorList>
            <person name="Corre E."/>
            <person name="Pelletier E."/>
            <person name="Niang G."/>
            <person name="Scheremetjew M."/>
            <person name="Finn R."/>
            <person name="Kale V."/>
            <person name="Holt S."/>
            <person name="Cochrane G."/>
            <person name="Meng A."/>
            <person name="Brown T."/>
            <person name="Cohen L."/>
        </authorList>
    </citation>
    <scope>NUCLEOTIDE SEQUENCE</scope>
    <source>
        <strain evidence="1">UTEX LB 985</strain>
    </source>
</reference>
<evidence type="ECO:0000313" key="1">
    <source>
        <dbReference type="EMBL" id="CAD9402038.1"/>
    </source>
</evidence>
<proteinExistence type="predicted"/>
<organism evidence="1">
    <name type="scientific">Haptolina brevifila</name>
    <dbReference type="NCBI Taxonomy" id="156173"/>
    <lineage>
        <taxon>Eukaryota</taxon>
        <taxon>Haptista</taxon>
        <taxon>Haptophyta</taxon>
        <taxon>Prymnesiophyceae</taxon>
        <taxon>Prymnesiales</taxon>
        <taxon>Prymnesiaceae</taxon>
        <taxon>Haptolina</taxon>
    </lineage>
</organism>
<dbReference type="AlphaFoldDB" id="A0A7S2BND7"/>
<name>A0A7S2BND7_9EUKA</name>
<dbReference type="EMBL" id="HBGU01005318">
    <property type="protein sequence ID" value="CAD9402038.1"/>
    <property type="molecule type" value="Transcribed_RNA"/>
</dbReference>
<gene>
    <name evidence="1" type="ORF">CBRE1094_LOCUS2881</name>
</gene>
<sequence length="370" mass="40640">MDALSITKTGESFRLQLDGYFTEQQRGRTLNLQLEYGYAGVLPLESMPDYRLIQLLVEDVLYVYPVEWVDIFWEMANRELVRRLLEAFPQIAWARCEMSVVPSDLLPISRTSIVEWRREDMLGLGSGLAPFYRPLPDECWYASPPPVFNIGAPRYLLASLAKLYQTLAASPVADEEKVVLSFVPTCLAASAGTFDELLALCTVHGIYDALVLPRRAVHKLKPLLQVGSLTGLVKVVQKEQAAGNGSVVEQLLHSLLGAPPGYSSADHAAARSGFFSGRCIMIVYHGSDKSVVSESQTGEMVYAHMDDNMPFTGRYASMILEARVAVPLSLRGYEVNTAFEGEALELVIPPKVSGTPRVAAAIATLKKVLG</sequence>